<organism evidence="2 3">
    <name type="scientific">Sorghum bicolor</name>
    <name type="common">Sorghum</name>
    <name type="synonym">Sorghum vulgare</name>
    <dbReference type="NCBI Taxonomy" id="4558"/>
    <lineage>
        <taxon>Eukaryota</taxon>
        <taxon>Viridiplantae</taxon>
        <taxon>Streptophyta</taxon>
        <taxon>Embryophyta</taxon>
        <taxon>Tracheophyta</taxon>
        <taxon>Spermatophyta</taxon>
        <taxon>Magnoliopsida</taxon>
        <taxon>Liliopsida</taxon>
        <taxon>Poales</taxon>
        <taxon>Poaceae</taxon>
        <taxon>PACMAD clade</taxon>
        <taxon>Panicoideae</taxon>
        <taxon>Andropogonodae</taxon>
        <taxon>Andropogoneae</taxon>
        <taxon>Sorghinae</taxon>
        <taxon>Sorghum</taxon>
    </lineage>
</organism>
<evidence type="ECO:0000259" key="1">
    <source>
        <dbReference type="Pfam" id="PF00646"/>
    </source>
</evidence>
<keyword evidence="3" id="KW-1185">Reference proteome</keyword>
<gene>
    <name evidence="2" type="ORF">SORBI_3005G065100</name>
</gene>
<dbReference type="PANTHER" id="PTHR32133">
    <property type="entry name" value="OS07G0120400 PROTEIN"/>
    <property type="match status" value="1"/>
</dbReference>
<dbReference type="Pfam" id="PF00646">
    <property type="entry name" value="F-box"/>
    <property type="match status" value="1"/>
</dbReference>
<dbReference type="OMA" id="QHRVIEL"/>
<reference evidence="3" key="2">
    <citation type="journal article" date="2018" name="Plant J.">
        <title>The Sorghum bicolor reference genome: improved assembly, gene annotations, a transcriptome atlas, and signatures of genome organization.</title>
        <authorList>
            <person name="McCormick R.F."/>
            <person name="Truong S.K."/>
            <person name="Sreedasyam A."/>
            <person name="Jenkins J."/>
            <person name="Shu S."/>
            <person name="Sims D."/>
            <person name="Kennedy M."/>
            <person name="Amirebrahimi M."/>
            <person name="Weers B.D."/>
            <person name="McKinley B."/>
            <person name="Mattison A."/>
            <person name="Morishige D.T."/>
            <person name="Grimwood J."/>
            <person name="Schmutz J."/>
            <person name="Mullet J.E."/>
        </authorList>
    </citation>
    <scope>NUCLEOTIDE SEQUENCE [LARGE SCALE GENOMIC DNA]</scope>
    <source>
        <strain evidence="3">cv. BTx623</strain>
    </source>
</reference>
<dbReference type="Proteomes" id="UP000000768">
    <property type="component" value="Chromosome 5"/>
</dbReference>
<proteinExistence type="predicted"/>
<name>A0A1Z5RI55_SORBI</name>
<evidence type="ECO:0000313" key="2">
    <source>
        <dbReference type="EMBL" id="OQU83036.1"/>
    </source>
</evidence>
<reference evidence="2 3" key="1">
    <citation type="journal article" date="2009" name="Nature">
        <title>The Sorghum bicolor genome and the diversification of grasses.</title>
        <authorList>
            <person name="Paterson A.H."/>
            <person name="Bowers J.E."/>
            <person name="Bruggmann R."/>
            <person name="Dubchak I."/>
            <person name="Grimwood J."/>
            <person name="Gundlach H."/>
            <person name="Haberer G."/>
            <person name="Hellsten U."/>
            <person name="Mitros T."/>
            <person name="Poliakov A."/>
            <person name="Schmutz J."/>
            <person name="Spannagl M."/>
            <person name="Tang H."/>
            <person name="Wang X."/>
            <person name="Wicker T."/>
            <person name="Bharti A.K."/>
            <person name="Chapman J."/>
            <person name="Feltus F.A."/>
            <person name="Gowik U."/>
            <person name="Grigoriev I.V."/>
            <person name="Lyons E."/>
            <person name="Maher C.A."/>
            <person name="Martis M."/>
            <person name="Narechania A."/>
            <person name="Otillar R.P."/>
            <person name="Penning B.W."/>
            <person name="Salamov A.A."/>
            <person name="Wang Y."/>
            <person name="Zhang L."/>
            <person name="Carpita N.C."/>
            <person name="Freeling M."/>
            <person name="Gingle A.R."/>
            <person name="Hash C.T."/>
            <person name="Keller B."/>
            <person name="Klein P."/>
            <person name="Kresovich S."/>
            <person name="McCann M.C."/>
            <person name="Ming R."/>
            <person name="Peterson D.G."/>
            <person name="Mehboob-ur-Rahman"/>
            <person name="Ware D."/>
            <person name="Westhoff P."/>
            <person name="Mayer K.F."/>
            <person name="Messing J."/>
            <person name="Rokhsar D.S."/>
        </authorList>
    </citation>
    <scope>NUCLEOTIDE SEQUENCE [LARGE SCALE GENOMIC DNA]</scope>
    <source>
        <strain evidence="3">cv. BTx623</strain>
    </source>
</reference>
<dbReference type="AlphaFoldDB" id="A0A1Z5RI55"/>
<dbReference type="InterPro" id="IPR036047">
    <property type="entry name" value="F-box-like_dom_sf"/>
</dbReference>
<dbReference type="EMBL" id="CM000764">
    <property type="protein sequence ID" value="OQU83036.1"/>
    <property type="molecule type" value="Genomic_DNA"/>
</dbReference>
<dbReference type="SUPFAM" id="SSF81383">
    <property type="entry name" value="F-box domain"/>
    <property type="match status" value="1"/>
</dbReference>
<sequence>MAPPRSLPELIEDTAAEVLLRVPADEPAHLVRASLVCKLWRRILLNPAFLRRYREFHRIPPLLGFLRNSITAGLFQSFRFVPTTSASPMSQPPPFDGARWRALSCRHGRVLLDTGLYGVDLVVWDPITGDLQRLPKSSIPISFFISAAVLCPAGSCSCNHLDCHGGPFLVVSVSSLDGCAKVDSIYFSLQLGEKILKFDLGNNSLSMMNPPDLYNCDVLLMPTEEGSLGLAAIRGSRLYLWSREVDPKGDAGWVPRRVIKIQKLFPNNNPRYRRSVIGFADGVGAIFVKTDVGIFMMELKSGRKRKARKVSEPEDCCGVIPVMSFSTLQLCNHI</sequence>
<dbReference type="STRING" id="4558.A0A1Z5RI55"/>
<protein>
    <recommendedName>
        <fullName evidence="1">F-box domain-containing protein</fullName>
    </recommendedName>
</protein>
<dbReference type="Gramene" id="OQU83036">
    <property type="protein sequence ID" value="OQU83036"/>
    <property type="gene ID" value="SORBI_3005G065100"/>
</dbReference>
<dbReference type="InParanoid" id="A0A1Z5RI55"/>
<feature type="domain" description="F-box" evidence="1">
    <location>
        <begin position="12"/>
        <end position="51"/>
    </location>
</feature>
<dbReference type="InterPro" id="IPR001810">
    <property type="entry name" value="F-box_dom"/>
</dbReference>
<accession>A0A1Z5RI55</accession>
<dbReference type="PANTHER" id="PTHR32133:SF367">
    <property type="entry name" value="F-BOX DOMAIN-CONTAINING PROTEIN"/>
    <property type="match status" value="1"/>
</dbReference>
<evidence type="ECO:0000313" key="3">
    <source>
        <dbReference type="Proteomes" id="UP000000768"/>
    </source>
</evidence>